<feature type="signal peptide" evidence="2">
    <location>
        <begin position="1"/>
        <end position="21"/>
    </location>
</feature>
<keyword evidence="4" id="KW-1185">Reference proteome</keyword>
<evidence type="ECO:0000256" key="2">
    <source>
        <dbReference type="SAM" id="SignalP"/>
    </source>
</evidence>
<protein>
    <submittedName>
        <fullName evidence="3">Copper chaperone PCu(A)C</fullName>
    </submittedName>
</protein>
<organism evidence="3 4">
    <name type="scientific">Marinospirillum alkalitolerans</name>
    <dbReference type="NCBI Taxonomy" id="3123374"/>
    <lineage>
        <taxon>Bacteria</taxon>
        <taxon>Pseudomonadati</taxon>
        <taxon>Pseudomonadota</taxon>
        <taxon>Gammaproteobacteria</taxon>
        <taxon>Oceanospirillales</taxon>
        <taxon>Oceanospirillaceae</taxon>
        <taxon>Marinospirillum</taxon>
    </lineage>
</organism>
<feature type="region of interest" description="Disordered" evidence="1">
    <location>
        <begin position="146"/>
        <end position="178"/>
    </location>
</feature>
<accession>A0ABW8PU72</accession>
<name>A0ABW8PU72_9GAMM</name>
<dbReference type="SUPFAM" id="SSF110087">
    <property type="entry name" value="DR1885-like metal-binding protein"/>
    <property type="match status" value="1"/>
</dbReference>
<dbReference type="Pfam" id="PF04314">
    <property type="entry name" value="PCuAC"/>
    <property type="match status" value="1"/>
</dbReference>
<dbReference type="Proteomes" id="UP001621714">
    <property type="component" value="Unassembled WGS sequence"/>
</dbReference>
<dbReference type="PANTHER" id="PTHR36302:SF1">
    <property type="entry name" value="COPPER CHAPERONE PCU(A)C"/>
    <property type="match status" value="1"/>
</dbReference>
<keyword evidence="2" id="KW-0732">Signal</keyword>
<gene>
    <name evidence="3" type="ORF">V6U78_02150</name>
</gene>
<dbReference type="RefSeq" id="WP_405336717.1">
    <property type="nucleotide sequence ID" value="NZ_JBANFI010000001.1"/>
</dbReference>
<dbReference type="EMBL" id="JBANFI010000001">
    <property type="protein sequence ID" value="MFK7159839.1"/>
    <property type="molecule type" value="Genomic_DNA"/>
</dbReference>
<dbReference type="Gene3D" id="2.60.40.1890">
    <property type="entry name" value="PCu(A)C copper chaperone"/>
    <property type="match status" value="1"/>
</dbReference>
<dbReference type="PANTHER" id="PTHR36302">
    <property type="entry name" value="BLR7088 PROTEIN"/>
    <property type="match status" value="1"/>
</dbReference>
<dbReference type="InterPro" id="IPR036182">
    <property type="entry name" value="PCuAC_sf"/>
</dbReference>
<evidence type="ECO:0000313" key="3">
    <source>
        <dbReference type="EMBL" id="MFK7159839.1"/>
    </source>
</evidence>
<dbReference type="InterPro" id="IPR058248">
    <property type="entry name" value="Lxx211020-like"/>
</dbReference>
<proteinExistence type="predicted"/>
<dbReference type="InterPro" id="IPR007410">
    <property type="entry name" value="LpqE-like"/>
</dbReference>
<sequence>MNKKLAWAAGLLLSGWQVAQAEVQVFEAWSLAAPAQVTQVPVYMTLTQMGSGTERLVGIESDMAGSARIVHLQATEDELVPIQLAQVQLPQHIPVTLNSGNTFILLEDLHQPLRAGRHFNLRLHFANAPSQEVRVRVRPTTLYGDRSLDDVRSDPLQQQRPTRRSEGLDDVMTDPLIR</sequence>
<evidence type="ECO:0000313" key="4">
    <source>
        <dbReference type="Proteomes" id="UP001621714"/>
    </source>
</evidence>
<feature type="chain" id="PRO_5046914105" evidence="2">
    <location>
        <begin position="22"/>
        <end position="178"/>
    </location>
</feature>
<comment type="caution">
    <text evidence="3">The sequence shown here is derived from an EMBL/GenBank/DDBJ whole genome shotgun (WGS) entry which is preliminary data.</text>
</comment>
<reference evidence="3 4" key="1">
    <citation type="submission" date="2024-02" db="EMBL/GenBank/DDBJ databases">
        <title>Marinospirillum sp. MEB 164 isolated from Lonar lake sediment.</title>
        <authorList>
            <person name="Joshi A."/>
            <person name="Thite S."/>
        </authorList>
    </citation>
    <scope>NUCLEOTIDE SEQUENCE [LARGE SCALE GENOMIC DNA]</scope>
    <source>
        <strain evidence="3 4">MEB164</strain>
    </source>
</reference>
<evidence type="ECO:0000256" key="1">
    <source>
        <dbReference type="SAM" id="MobiDB-lite"/>
    </source>
</evidence>